<dbReference type="Proteomes" id="UP001056384">
    <property type="component" value="Chromosome 5"/>
</dbReference>
<name>A0A9Q9AZA0_9PEZI</name>
<sequence>MYSTFLIALSALRTIHAEANDPIAITTWPGVSQRADLFGLTADGDVWHKYHNEHGWDPVGLENLSSPDADLDTNKSVPTAVSFADNHLQLFVISEAGKPYTRWWSDSQWEPEHWQNFYDTETEGDISFQSKLAAVSWGVGRIDVFGHNESGTYLHKYYTGRDWSKWEDIWPEQKFSSPPAVTSWGANRFDVFGVDHEGTVLHQAWQGDAYFEKFEALPNAVSGGLKDTSLTATSSGEGQLAVWAVGKNDSQLYSTVWYPGGYQAWSALGGNFEATPKILRRTATFLDVVGHSGKSGDGFDYKIWAGHWQPSESSWWSLKGSWNSLPAIASWSEDVAAVFGIDGNGILKWSWWSGEKWETWHELGDTKDPFAENKLAAPASQEVLRAKEEV</sequence>
<reference evidence="2" key="1">
    <citation type="submission" date="2022-06" db="EMBL/GenBank/DDBJ databases">
        <title>Complete genome sequences of two strains of the flax pathogen Septoria linicola.</title>
        <authorList>
            <person name="Lapalu N."/>
            <person name="Simon A."/>
            <person name="Demenou B."/>
            <person name="Paumier D."/>
            <person name="Guillot M.-P."/>
            <person name="Gout L."/>
            <person name="Valade R."/>
        </authorList>
    </citation>
    <scope>NUCLEOTIDE SEQUENCE</scope>
    <source>
        <strain evidence="2">SE15195</strain>
    </source>
</reference>
<evidence type="ECO:0008006" key="4">
    <source>
        <dbReference type="Google" id="ProtNLM"/>
    </source>
</evidence>
<evidence type="ECO:0000256" key="1">
    <source>
        <dbReference type="SAM" id="SignalP"/>
    </source>
</evidence>
<evidence type="ECO:0000313" key="3">
    <source>
        <dbReference type="Proteomes" id="UP001056384"/>
    </source>
</evidence>
<organism evidence="2 3">
    <name type="scientific">Septoria linicola</name>
    <dbReference type="NCBI Taxonomy" id="215465"/>
    <lineage>
        <taxon>Eukaryota</taxon>
        <taxon>Fungi</taxon>
        <taxon>Dikarya</taxon>
        <taxon>Ascomycota</taxon>
        <taxon>Pezizomycotina</taxon>
        <taxon>Dothideomycetes</taxon>
        <taxon>Dothideomycetidae</taxon>
        <taxon>Mycosphaerellales</taxon>
        <taxon>Mycosphaerellaceae</taxon>
        <taxon>Septoria</taxon>
    </lineage>
</organism>
<protein>
    <recommendedName>
        <fullName evidence="4">Fucose-specific lectin</fullName>
    </recommendedName>
</protein>
<dbReference type="SUPFAM" id="SSF89372">
    <property type="entry name" value="Fucose-specific lectin"/>
    <property type="match status" value="2"/>
</dbReference>
<dbReference type="AlphaFoldDB" id="A0A9Q9AZA0"/>
<keyword evidence="1" id="KW-0732">Signal</keyword>
<accession>A0A9Q9AZA0</accession>
<proteinExistence type="predicted"/>
<feature type="signal peptide" evidence="1">
    <location>
        <begin position="1"/>
        <end position="19"/>
    </location>
</feature>
<feature type="chain" id="PRO_5040215414" description="Fucose-specific lectin" evidence="1">
    <location>
        <begin position="20"/>
        <end position="390"/>
    </location>
</feature>
<dbReference type="Gene3D" id="2.120.10.70">
    <property type="entry name" value="Fucose-specific lectin"/>
    <property type="match status" value="1"/>
</dbReference>
<evidence type="ECO:0000313" key="2">
    <source>
        <dbReference type="EMBL" id="USW53396.1"/>
    </source>
</evidence>
<gene>
    <name evidence="2" type="ORF">Slin15195_G067150</name>
</gene>
<keyword evidence="3" id="KW-1185">Reference proteome</keyword>
<dbReference type="EMBL" id="CP099422">
    <property type="protein sequence ID" value="USW53396.1"/>
    <property type="molecule type" value="Genomic_DNA"/>
</dbReference>